<dbReference type="OrthoDB" id="5403157at2759"/>
<evidence type="ECO:0000256" key="1">
    <source>
        <dbReference type="SAM" id="MobiDB-lite"/>
    </source>
</evidence>
<organism evidence="2 3">
    <name type="scientific">Tolypocladium paradoxum</name>
    <dbReference type="NCBI Taxonomy" id="94208"/>
    <lineage>
        <taxon>Eukaryota</taxon>
        <taxon>Fungi</taxon>
        <taxon>Dikarya</taxon>
        <taxon>Ascomycota</taxon>
        <taxon>Pezizomycotina</taxon>
        <taxon>Sordariomycetes</taxon>
        <taxon>Hypocreomycetidae</taxon>
        <taxon>Hypocreales</taxon>
        <taxon>Ophiocordycipitaceae</taxon>
        <taxon>Tolypocladium</taxon>
    </lineage>
</organism>
<feature type="compositionally biased region" description="Basic and acidic residues" evidence="1">
    <location>
        <begin position="334"/>
        <end position="344"/>
    </location>
</feature>
<proteinExistence type="predicted"/>
<gene>
    <name evidence="2" type="ORF">TPAR_06268</name>
</gene>
<name>A0A2S4KTR1_9HYPO</name>
<keyword evidence="3" id="KW-1185">Reference proteome</keyword>
<evidence type="ECO:0000313" key="2">
    <source>
        <dbReference type="EMBL" id="POR33573.1"/>
    </source>
</evidence>
<dbReference type="EMBL" id="PKSG01000679">
    <property type="protein sequence ID" value="POR33573.1"/>
    <property type="molecule type" value="Genomic_DNA"/>
</dbReference>
<reference evidence="2 3" key="1">
    <citation type="submission" date="2018-01" db="EMBL/GenBank/DDBJ databases">
        <title>Harnessing the power of phylogenomics to disentangle the directionality and signatures of interkingdom host jumping in the parasitic fungal genus Tolypocladium.</title>
        <authorList>
            <person name="Quandt C.A."/>
            <person name="Patterson W."/>
            <person name="Spatafora J.W."/>
        </authorList>
    </citation>
    <scope>NUCLEOTIDE SEQUENCE [LARGE SCALE GENOMIC DNA]</scope>
    <source>
        <strain evidence="2 3">NRBC 100945</strain>
    </source>
</reference>
<feature type="region of interest" description="Disordered" evidence="1">
    <location>
        <begin position="1"/>
        <end position="360"/>
    </location>
</feature>
<protein>
    <submittedName>
        <fullName evidence="2">Uncharacterized protein</fullName>
    </submittedName>
</protein>
<feature type="compositionally biased region" description="Polar residues" evidence="1">
    <location>
        <begin position="170"/>
        <end position="179"/>
    </location>
</feature>
<dbReference type="Proteomes" id="UP000237481">
    <property type="component" value="Unassembled WGS sequence"/>
</dbReference>
<feature type="compositionally biased region" description="Low complexity" evidence="1">
    <location>
        <begin position="27"/>
        <end position="39"/>
    </location>
</feature>
<evidence type="ECO:0000313" key="3">
    <source>
        <dbReference type="Proteomes" id="UP000237481"/>
    </source>
</evidence>
<sequence>MASFARSFKPPAAYLSPCRRPGMPGRTLSNSSELSLTSSPPADDAVDRPVYSAPGTPTITGAPEEGASAKNSPDAFPVSPPRSGHSRPIAIELPKRNKKLNTTSVYTPPEPLSARGDLPGGYFPMHEDPKGRVHRPHPFHPDAGLSRYLHSDSAAMQADRKPTSHPAVKSSMTQANMPVSSYIAPGFHDNPLPMGKYYPSNYEQQQQQQRSASGQRNLRPSVSDTLSSSVESDSQVPQYAPGSPRAEAPEVETRRRMQQYQRDMIAQAAMALGGSAKVASKSGAGVSLNGVPLRDPSFAGASPYRPTSPRLDPLGSPGPVTPMELEASGGGYLDKGKKAQDGLPKENLAPPGAGFTAHAR</sequence>
<feature type="compositionally biased region" description="Low complexity" evidence="1">
    <location>
        <begin position="221"/>
        <end position="234"/>
    </location>
</feature>
<feature type="compositionally biased region" description="Polar residues" evidence="1">
    <location>
        <begin position="210"/>
        <end position="220"/>
    </location>
</feature>
<dbReference type="AlphaFoldDB" id="A0A2S4KTR1"/>
<comment type="caution">
    <text evidence="2">The sequence shown here is derived from an EMBL/GenBank/DDBJ whole genome shotgun (WGS) entry which is preliminary data.</text>
</comment>
<accession>A0A2S4KTR1</accession>